<dbReference type="Pfam" id="PF19289">
    <property type="entry name" value="PmbA_TldD_3rd"/>
    <property type="match status" value="1"/>
</dbReference>
<comment type="similarity">
    <text evidence="1">Belongs to the peptidase U62 family.</text>
</comment>
<reference evidence="5" key="1">
    <citation type="journal article" date="2014" name="Int. J. Syst. Evol. Microbiol.">
        <title>Complete genome sequence of Corynebacterium casei LMG S-19264T (=DSM 44701T), isolated from a smear-ripened cheese.</title>
        <authorList>
            <consortium name="US DOE Joint Genome Institute (JGI-PGF)"/>
            <person name="Walter F."/>
            <person name="Albersmeier A."/>
            <person name="Kalinowski J."/>
            <person name="Ruckert C."/>
        </authorList>
    </citation>
    <scope>NUCLEOTIDE SEQUENCE</scope>
    <source>
        <strain evidence="5">CGMCC 1.15760</strain>
    </source>
</reference>
<dbReference type="Pfam" id="PF01523">
    <property type="entry name" value="PmbA_TldD_1st"/>
    <property type="match status" value="1"/>
</dbReference>
<feature type="domain" description="Metalloprotease TldD/E C-terminal" evidence="3">
    <location>
        <begin position="226"/>
        <end position="445"/>
    </location>
</feature>
<dbReference type="Proteomes" id="UP000616608">
    <property type="component" value="Unassembled WGS sequence"/>
</dbReference>
<dbReference type="RefSeq" id="WP_188615744.1">
    <property type="nucleotide sequence ID" value="NZ_BMJT01000012.1"/>
</dbReference>
<dbReference type="InterPro" id="IPR002510">
    <property type="entry name" value="Metalloprtase-TldD/E_N"/>
</dbReference>
<evidence type="ECO:0000313" key="5">
    <source>
        <dbReference type="EMBL" id="GGG32175.1"/>
    </source>
</evidence>
<dbReference type="AlphaFoldDB" id="A0A917G9N6"/>
<proteinExistence type="inferred from homology"/>
<comment type="caution">
    <text evidence="5">The sequence shown here is derived from an EMBL/GenBank/DDBJ whole genome shotgun (WGS) entry which is preliminary data.</text>
</comment>
<dbReference type="InterPro" id="IPR047657">
    <property type="entry name" value="PmbA"/>
</dbReference>
<dbReference type="InterPro" id="IPR045570">
    <property type="entry name" value="Metalloprtase-TldD/E_cen_dom"/>
</dbReference>
<organism evidence="5 6">
    <name type="scientific">Lysinibacillus alkalisoli</name>
    <dbReference type="NCBI Taxonomy" id="1911548"/>
    <lineage>
        <taxon>Bacteria</taxon>
        <taxon>Bacillati</taxon>
        <taxon>Bacillota</taxon>
        <taxon>Bacilli</taxon>
        <taxon>Bacillales</taxon>
        <taxon>Bacillaceae</taxon>
        <taxon>Lysinibacillus</taxon>
    </lineage>
</organism>
<keyword evidence="6" id="KW-1185">Reference proteome</keyword>
<evidence type="ECO:0000259" key="4">
    <source>
        <dbReference type="Pfam" id="PF19290"/>
    </source>
</evidence>
<dbReference type="GO" id="GO:0008237">
    <property type="term" value="F:metallopeptidase activity"/>
    <property type="evidence" value="ECO:0007669"/>
    <property type="project" value="InterPro"/>
</dbReference>
<dbReference type="PANTHER" id="PTHR43421">
    <property type="entry name" value="METALLOPROTEASE PMBA"/>
    <property type="match status" value="1"/>
</dbReference>
<dbReference type="Pfam" id="PF19290">
    <property type="entry name" value="PmbA_TldD_2nd"/>
    <property type="match status" value="1"/>
</dbReference>
<name>A0A917G9N6_9BACI</name>
<dbReference type="Gene3D" id="3.30.2290.10">
    <property type="entry name" value="PmbA/TldD superfamily"/>
    <property type="match status" value="1"/>
</dbReference>
<evidence type="ECO:0000259" key="2">
    <source>
        <dbReference type="Pfam" id="PF01523"/>
    </source>
</evidence>
<dbReference type="GO" id="GO:0005829">
    <property type="term" value="C:cytosol"/>
    <property type="evidence" value="ECO:0007669"/>
    <property type="project" value="TreeGrafter"/>
</dbReference>
<sequence length="447" mass="48823">MKLQQFEALLLQASKEANLQQAEMYAERSTSLLIKVYNQDVDAYETSQQGGVSFRAVHQGKMGYAYTEKITEDSIPFLIEAVKENAEVLEVEDETTIFTGSTDYAQGDFYKPKAAAATPEQMITLLRNIEKEIKAYDERIISVNYCQLQQYEGERQLANSLGLHLYEKGNGLIVLANAVAKSNQETKTGAHSAQIHDITTFDWQTFAQQVAKNAIALLGGQSLPSASYPVILENKAAVSLLSVYTNAFSAEQVQKGMSRLDKQVGKQIASSVLTIIDEPRYKEALTQTTFDAEGVATIPTTIIKQGYLQTFLHNRQTAKKAGETTTGHAAKASYKDTLSVAPHHFVVQQGTESFQKMMSTITNGILIHSLTGLHAGANSVSGDFSLAATGFHIKDGNIASALKQMTIAGNFFTLLQDVQQVSNDVYVGFGSVSSPSWYLPSLAVTIE</sequence>
<dbReference type="InterPro" id="IPR045569">
    <property type="entry name" value="Metalloprtase-TldD/E_C"/>
</dbReference>
<evidence type="ECO:0000313" key="6">
    <source>
        <dbReference type="Proteomes" id="UP000616608"/>
    </source>
</evidence>
<dbReference type="GO" id="GO:0006508">
    <property type="term" value="P:proteolysis"/>
    <property type="evidence" value="ECO:0007669"/>
    <property type="project" value="InterPro"/>
</dbReference>
<accession>A0A917G9N6</accession>
<gene>
    <name evidence="5" type="ORF">GCM10007425_28540</name>
</gene>
<evidence type="ECO:0000256" key="1">
    <source>
        <dbReference type="ARBA" id="ARBA00005836"/>
    </source>
</evidence>
<dbReference type="SUPFAM" id="SSF111283">
    <property type="entry name" value="Putative modulator of DNA gyrase, PmbA/TldD"/>
    <property type="match status" value="1"/>
</dbReference>
<feature type="domain" description="Metalloprotease TldD/E central" evidence="4">
    <location>
        <begin position="115"/>
        <end position="218"/>
    </location>
</feature>
<reference evidence="5" key="2">
    <citation type="submission" date="2020-09" db="EMBL/GenBank/DDBJ databases">
        <authorList>
            <person name="Sun Q."/>
            <person name="Zhou Y."/>
        </authorList>
    </citation>
    <scope>NUCLEOTIDE SEQUENCE</scope>
    <source>
        <strain evidence="5">CGMCC 1.15760</strain>
    </source>
</reference>
<dbReference type="PANTHER" id="PTHR43421:SF1">
    <property type="entry name" value="METALLOPROTEASE PMBA"/>
    <property type="match status" value="1"/>
</dbReference>
<dbReference type="InterPro" id="IPR035068">
    <property type="entry name" value="TldD/PmbA_N"/>
</dbReference>
<protein>
    <submittedName>
        <fullName evidence="5">Peptidase</fullName>
    </submittedName>
</protein>
<evidence type="ECO:0000259" key="3">
    <source>
        <dbReference type="Pfam" id="PF19289"/>
    </source>
</evidence>
<dbReference type="EMBL" id="BMJT01000012">
    <property type="protein sequence ID" value="GGG32175.1"/>
    <property type="molecule type" value="Genomic_DNA"/>
</dbReference>
<dbReference type="InterPro" id="IPR036059">
    <property type="entry name" value="TldD/PmbA_sf"/>
</dbReference>
<feature type="domain" description="Metalloprotease TldD/E N-terminal" evidence="2">
    <location>
        <begin position="22"/>
        <end position="86"/>
    </location>
</feature>